<dbReference type="PANTHER" id="PTHR10602:SF0">
    <property type="entry name" value="EUKARYOTIC TRANSLATION INITIATION FACTOR 2 SUBUNIT 1"/>
    <property type="match status" value="1"/>
</dbReference>
<dbReference type="GO" id="GO:0005850">
    <property type="term" value="C:eukaryotic translation initiation factor 2 complex"/>
    <property type="evidence" value="ECO:0007669"/>
    <property type="project" value="TreeGrafter"/>
</dbReference>
<dbReference type="InterPro" id="IPR003029">
    <property type="entry name" value="S1_domain"/>
</dbReference>
<dbReference type="Gene3D" id="1.10.150.190">
    <property type="entry name" value="Translation initiation factor 2, subunit 1, domain 2"/>
    <property type="match status" value="1"/>
</dbReference>
<dbReference type="HOGENOM" id="CLU_033458_0_1_1"/>
<keyword evidence="3" id="KW-0648">Protein biosynthesis</keyword>
<dbReference type="Gene3D" id="2.40.50.140">
    <property type="entry name" value="Nucleic acid-binding proteins"/>
    <property type="match status" value="1"/>
</dbReference>
<proteinExistence type="inferred from homology"/>
<dbReference type="InterPro" id="IPR011488">
    <property type="entry name" value="TIF_2_asu"/>
</dbReference>
<dbReference type="SUPFAM" id="SSF116742">
    <property type="entry name" value="eIF2alpha middle domain-like"/>
    <property type="match status" value="1"/>
</dbReference>
<evidence type="ECO:0000259" key="5">
    <source>
        <dbReference type="PROSITE" id="PS50126"/>
    </source>
</evidence>
<feature type="region of interest" description="Disordered" evidence="4">
    <location>
        <begin position="322"/>
        <end position="351"/>
    </location>
</feature>
<dbReference type="InterPro" id="IPR024054">
    <property type="entry name" value="TIF2_asu_middle_sf"/>
</dbReference>
<dbReference type="PANTHER" id="PTHR10602">
    <property type="entry name" value="EUKARYOTIC TRANSLATION INITIATION FACTOR 2 SUBUNIT 1"/>
    <property type="match status" value="1"/>
</dbReference>
<keyword evidence="2" id="KW-0396">Initiation factor</keyword>
<comment type="similarity">
    <text evidence="1">Belongs to the eIF-2-alpha family.</text>
</comment>
<dbReference type="STRING" id="686832.A0A0C3BKE8"/>
<organism evidence="6 7">
    <name type="scientific">Hebeloma cylindrosporum</name>
    <dbReference type="NCBI Taxonomy" id="76867"/>
    <lineage>
        <taxon>Eukaryota</taxon>
        <taxon>Fungi</taxon>
        <taxon>Dikarya</taxon>
        <taxon>Basidiomycota</taxon>
        <taxon>Agaricomycotina</taxon>
        <taxon>Agaricomycetes</taxon>
        <taxon>Agaricomycetidae</taxon>
        <taxon>Agaricales</taxon>
        <taxon>Agaricineae</taxon>
        <taxon>Hymenogastraceae</taxon>
        <taxon>Hebeloma</taxon>
    </lineage>
</organism>
<dbReference type="SUPFAM" id="SSF50249">
    <property type="entry name" value="Nucleic acid-binding proteins"/>
    <property type="match status" value="1"/>
</dbReference>
<reference evidence="7" key="2">
    <citation type="submission" date="2015-01" db="EMBL/GenBank/DDBJ databases">
        <title>Evolutionary Origins and Diversification of the Mycorrhizal Mutualists.</title>
        <authorList>
            <consortium name="DOE Joint Genome Institute"/>
            <consortium name="Mycorrhizal Genomics Consortium"/>
            <person name="Kohler A."/>
            <person name="Kuo A."/>
            <person name="Nagy L.G."/>
            <person name="Floudas D."/>
            <person name="Copeland A."/>
            <person name="Barry K.W."/>
            <person name="Cichocki N."/>
            <person name="Veneault-Fourrey C."/>
            <person name="LaButti K."/>
            <person name="Lindquist E.A."/>
            <person name="Lipzen A."/>
            <person name="Lundell T."/>
            <person name="Morin E."/>
            <person name="Murat C."/>
            <person name="Riley R."/>
            <person name="Ohm R."/>
            <person name="Sun H."/>
            <person name="Tunlid A."/>
            <person name="Henrissat B."/>
            <person name="Grigoriev I.V."/>
            <person name="Hibbett D.S."/>
            <person name="Martin F."/>
        </authorList>
    </citation>
    <scope>NUCLEOTIDE SEQUENCE [LARGE SCALE GENOMIC DNA]</scope>
    <source>
        <strain evidence="7">h7</strain>
    </source>
</reference>
<dbReference type="GO" id="GO:0003723">
    <property type="term" value="F:RNA binding"/>
    <property type="evidence" value="ECO:0007669"/>
    <property type="project" value="InterPro"/>
</dbReference>
<dbReference type="InterPro" id="IPR044126">
    <property type="entry name" value="S1_IF2_alpha"/>
</dbReference>
<dbReference type="Proteomes" id="UP000053424">
    <property type="component" value="Unassembled WGS sequence"/>
</dbReference>
<dbReference type="Pfam" id="PF07541">
    <property type="entry name" value="EIF_2_alpha"/>
    <property type="match status" value="1"/>
</dbReference>
<dbReference type="InterPro" id="IPR012340">
    <property type="entry name" value="NA-bd_OB-fold"/>
</dbReference>
<evidence type="ECO:0000313" key="6">
    <source>
        <dbReference type="EMBL" id="KIM37180.1"/>
    </source>
</evidence>
<evidence type="ECO:0000313" key="7">
    <source>
        <dbReference type="Proteomes" id="UP000053424"/>
    </source>
</evidence>
<dbReference type="SUPFAM" id="SSF110993">
    <property type="entry name" value="eIF-2-alpha, C-terminal domain"/>
    <property type="match status" value="1"/>
</dbReference>
<accession>A0A0C3BKE8</accession>
<feature type="compositionally biased region" description="Basic and acidic residues" evidence="4">
    <location>
        <begin position="121"/>
        <end position="139"/>
    </location>
</feature>
<reference evidence="6 7" key="1">
    <citation type="submission" date="2014-04" db="EMBL/GenBank/DDBJ databases">
        <authorList>
            <consortium name="DOE Joint Genome Institute"/>
            <person name="Kuo A."/>
            <person name="Gay G."/>
            <person name="Dore J."/>
            <person name="Kohler A."/>
            <person name="Nagy L.G."/>
            <person name="Floudas D."/>
            <person name="Copeland A."/>
            <person name="Barry K.W."/>
            <person name="Cichocki N."/>
            <person name="Veneault-Fourrey C."/>
            <person name="LaButti K."/>
            <person name="Lindquist E.A."/>
            <person name="Lipzen A."/>
            <person name="Lundell T."/>
            <person name="Morin E."/>
            <person name="Murat C."/>
            <person name="Sun H."/>
            <person name="Tunlid A."/>
            <person name="Henrissat B."/>
            <person name="Grigoriev I.V."/>
            <person name="Hibbett D.S."/>
            <person name="Martin F."/>
            <person name="Nordberg H.P."/>
            <person name="Cantor M.N."/>
            <person name="Hua S.X."/>
        </authorList>
    </citation>
    <scope>NUCLEOTIDE SEQUENCE [LARGE SCALE GENOMIC DNA]</scope>
    <source>
        <strain evidence="7">h7</strain>
    </source>
</reference>
<feature type="compositionally biased region" description="Acidic residues" evidence="4">
    <location>
        <begin position="342"/>
        <end position="351"/>
    </location>
</feature>
<dbReference type="EMBL" id="KN831799">
    <property type="protein sequence ID" value="KIM37180.1"/>
    <property type="molecule type" value="Genomic_DNA"/>
</dbReference>
<dbReference type="OrthoDB" id="1685042at2759"/>
<dbReference type="Pfam" id="PF00575">
    <property type="entry name" value="S1"/>
    <property type="match status" value="1"/>
</dbReference>
<dbReference type="FunFam" id="2.40.50.140:FF:000015">
    <property type="entry name" value="Eukaryotic translation initiation factor 2 subunit alpha"/>
    <property type="match status" value="1"/>
</dbReference>
<dbReference type="GO" id="GO:0003743">
    <property type="term" value="F:translation initiation factor activity"/>
    <property type="evidence" value="ECO:0007669"/>
    <property type="project" value="UniProtKB-KW"/>
</dbReference>
<evidence type="ECO:0000256" key="2">
    <source>
        <dbReference type="ARBA" id="ARBA00022540"/>
    </source>
</evidence>
<dbReference type="PROSITE" id="PS50126">
    <property type="entry name" value="S1"/>
    <property type="match status" value="1"/>
</dbReference>
<name>A0A0C3BKE8_HEBCY</name>
<keyword evidence="7" id="KW-1185">Reference proteome</keyword>
<evidence type="ECO:0000256" key="1">
    <source>
        <dbReference type="ARBA" id="ARBA00007223"/>
    </source>
</evidence>
<sequence>MRYYEQKYPEVDELVMVQVRQIAEMGAYVKLLEYDNTEGMILLSELSRRRIRSVQKLIRVGRNEVVVVLRVDKEKGYIDLSKRRVSPEDIVKCEERYLKSKTVASILRHVASKIPSVGADGLDKEPAAAAEPAEKENKRAARKARQAAQEEDGIIEHEIPGGANEDEKLEQLYEQIAWPLGKKYGHPYDAFKLALTEPETVFSSLSTPIKPSTLTILTSTIARRLTPQPIKLRADIELTCYTPAGIDAIKKALRTGEKQSTEAVPIKAKLVAPPLYVLSTNATDKYAAVERLERAIEAIQRSIEDQGGSLIVKMKPKAVSETEEQDLAQLMAKASQENAEVSGDEDDEEAI</sequence>
<feature type="region of interest" description="Disordered" evidence="4">
    <location>
        <begin position="121"/>
        <end position="151"/>
    </location>
</feature>
<dbReference type="InterPro" id="IPR024055">
    <property type="entry name" value="TIF2_asu_C"/>
</dbReference>
<dbReference type="GO" id="GO:0033290">
    <property type="term" value="C:eukaryotic 48S preinitiation complex"/>
    <property type="evidence" value="ECO:0007669"/>
    <property type="project" value="TreeGrafter"/>
</dbReference>
<dbReference type="GO" id="GO:0043022">
    <property type="term" value="F:ribosome binding"/>
    <property type="evidence" value="ECO:0007669"/>
    <property type="project" value="TreeGrafter"/>
</dbReference>
<evidence type="ECO:0000256" key="3">
    <source>
        <dbReference type="ARBA" id="ARBA00022917"/>
    </source>
</evidence>
<dbReference type="Gene3D" id="3.30.70.1130">
    <property type="entry name" value="EIF_2_alpha"/>
    <property type="match status" value="1"/>
</dbReference>
<gene>
    <name evidence="6" type="ORF">M413DRAFT_448677</name>
</gene>
<dbReference type="CDD" id="cd04452">
    <property type="entry name" value="S1_IF2_alpha"/>
    <property type="match status" value="1"/>
</dbReference>
<dbReference type="AlphaFoldDB" id="A0A0C3BKE8"/>
<dbReference type="FunFam" id="3.30.70.1130:FF:000001">
    <property type="entry name" value="Eukaryotic translation initiation factor 2 subunit 1"/>
    <property type="match status" value="1"/>
</dbReference>
<dbReference type="SMART" id="SM00316">
    <property type="entry name" value="S1"/>
    <property type="match status" value="1"/>
</dbReference>
<evidence type="ECO:0000256" key="4">
    <source>
        <dbReference type="SAM" id="MobiDB-lite"/>
    </source>
</evidence>
<feature type="domain" description="S1 motif" evidence="5">
    <location>
        <begin position="12"/>
        <end position="83"/>
    </location>
</feature>
<protein>
    <recommendedName>
        <fullName evidence="5">S1 motif domain-containing protein</fullName>
    </recommendedName>
</protein>